<feature type="domain" description="SLH" evidence="2">
    <location>
        <begin position="481"/>
        <end position="544"/>
    </location>
</feature>
<dbReference type="PROSITE" id="PS51272">
    <property type="entry name" value="SLH"/>
    <property type="match status" value="2"/>
</dbReference>
<organism evidence="3 4">
    <name type="scientific">Peptoniphilus porci</name>
    <dbReference type="NCBI Taxonomy" id="2652280"/>
    <lineage>
        <taxon>Bacteria</taxon>
        <taxon>Bacillati</taxon>
        <taxon>Bacillota</taxon>
        <taxon>Tissierellia</taxon>
        <taxon>Tissierellales</taxon>
        <taxon>Peptoniphilaceae</taxon>
        <taxon>Peptoniphilus</taxon>
    </lineage>
</organism>
<dbReference type="InterPro" id="IPR051465">
    <property type="entry name" value="Cell_Envelope_Struct_Comp"/>
</dbReference>
<gene>
    <name evidence="3" type="ORF">BIV18_09730</name>
</gene>
<evidence type="ECO:0000313" key="3">
    <source>
        <dbReference type="EMBL" id="OLR61624.1"/>
    </source>
</evidence>
<feature type="chain" id="PRO_5012843788" description="SLH domain-containing protein" evidence="1">
    <location>
        <begin position="27"/>
        <end position="659"/>
    </location>
</feature>
<feature type="signal peptide" evidence="1">
    <location>
        <begin position="1"/>
        <end position="26"/>
    </location>
</feature>
<evidence type="ECO:0000313" key="4">
    <source>
        <dbReference type="Proteomes" id="UP000187166"/>
    </source>
</evidence>
<accession>A0A1U7LX23</accession>
<dbReference type="PANTHER" id="PTHR43308">
    <property type="entry name" value="OUTER MEMBRANE PROTEIN ALPHA-RELATED"/>
    <property type="match status" value="1"/>
</dbReference>
<keyword evidence="4" id="KW-1185">Reference proteome</keyword>
<dbReference type="InterPro" id="IPR001119">
    <property type="entry name" value="SLH_dom"/>
</dbReference>
<evidence type="ECO:0000256" key="1">
    <source>
        <dbReference type="SAM" id="SignalP"/>
    </source>
</evidence>
<sequence>MQKKNLTKLLAVTCLATSFTPILTYAQSPKTLDDFIRKDIKIESFKEAGVDLSKVKEVSKNIKLIEEDNRLFLTVPKLEESVGSGLVLNIKGDNLKTKTINYIDLKDNLKILVIDKAKDYQGNIEVEVYLVNTETKKLDYINKTTFNIKKNLPDVKKPEETKEELKINYAYVVQGGIVINLPDKSTLANTPLYWKYSYEKDFKPISADCGYGYSYKKDNSSQNGDFSKLFTKYNFNKYDRLDKNDYRIPVDIPSRVQIVIVDNKGNTKPYEFRINEDNFILNVGKAPEYVKDILLNLKNGRDYNDYEYDRYSKKDLLVVRKNSTIDLYQNFKSLLTSTWDSFNSRELEFAINDTIIKEPSSVKFDEVGSYKVNVSKEDSNKTVDFTILVLDKINKDYKYEIKDNVEITKNEFTGYDLFKNKDKADINRFYIEYDKNYYLLDYKFNFDKTKEYKLTLVDIKDNRKFTVNVKKVGLKAISYQNAINMFTDINKHWAKDKIIALVSKGVIAGYPDSTFKPDNNMTKREAIAFIGRYAENMNQAYIKPTIRTNVAFNKTNWGNEEVDFVLGRVPANLINEGNLDEKITREEVALLLEKTFLFNETNKSLTFKDKEDIKFANSVEKLVAFGSIKGYPDNTFKAKGYITRAEFISMLFTLPNVNY</sequence>
<comment type="caution">
    <text evidence="3">The sequence shown here is derived from an EMBL/GenBank/DDBJ whole genome shotgun (WGS) entry which is preliminary data.</text>
</comment>
<dbReference type="Proteomes" id="UP000187166">
    <property type="component" value="Unassembled WGS sequence"/>
</dbReference>
<protein>
    <recommendedName>
        <fullName evidence="2">SLH domain-containing protein</fullName>
    </recommendedName>
</protein>
<dbReference type="AlphaFoldDB" id="A0A1U7LX23"/>
<reference evidence="3 4" key="1">
    <citation type="journal article" date="2016" name="Appl. Environ. Microbiol.">
        <title>Function and Phylogeny of Bacterial Butyryl Coenzyme A:Acetate Transferases and Their Diversity in the Proximal Colon of Swine.</title>
        <authorList>
            <person name="Trachsel J."/>
            <person name="Bayles D.O."/>
            <person name="Looft T."/>
            <person name="Levine U.Y."/>
            <person name="Allen H.K."/>
        </authorList>
    </citation>
    <scope>NUCLEOTIDE SEQUENCE [LARGE SCALE GENOMIC DNA]</scope>
    <source>
        <strain evidence="3 4">35-6-1</strain>
    </source>
</reference>
<feature type="domain" description="SLH" evidence="2">
    <location>
        <begin position="602"/>
        <end position="659"/>
    </location>
</feature>
<dbReference type="STRING" id="1465756.BIV18_09730"/>
<name>A0A1U7LX23_9FIRM</name>
<keyword evidence="1" id="KW-0732">Signal</keyword>
<dbReference type="EMBL" id="MJIH01000008">
    <property type="protein sequence ID" value="OLR61624.1"/>
    <property type="molecule type" value="Genomic_DNA"/>
</dbReference>
<dbReference type="Pfam" id="PF00395">
    <property type="entry name" value="SLH"/>
    <property type="match status" value="2"/>
</dbReference>
<proteinExistence type="predicted"/>
<dbReference type="PANTHER" id="PTHR43308:SF5">
    <property type="entry name" value="S-LAYER PROTEIN _ PEPTIDOGLYCAN ENDO-BETA-N-ACETYLGLUCOSAMINIDASE"/>
    <property type="match status" value="1"/>
</dbReference>
<evidence type="ECO:0000259" key="2">
    <source>
        <dbReference type="PROSITE" id="PS51272"/>
    </source>
</evidence>